<comment type="similarity">
    <text evidence="1">Belongs to the cytochrome P450 family.</text>
</comment>
<evidence type="ECO:0000256" key="2">
    <source>
        <dbReference type="ARBA" id="ARBA00022617"/>
    </source>
</evidence>
<organism evidence="11 12">
    <name type="scientific">Phyllachora maydis</name>
    <dbReference type="NCBI Taxonomy" id="1825666"/>
    <lineage>
        <taxon>Eukaryota</taxon>
        <taxon>Fungi</taxon>
        <taxon>Dikarya</taxon>
        <taxon>Ascomycota</taxon>
        <taxon>Pezizomycotina</taxon>
        <taxon>Sordariomycetes</taxon>
        <taxon>Sordariomycetidae</taxon>
        <taxon>Phyllachorales</taxon>
        <taxon>Phyllachoraceae</taxon>
        <taxon>Phyllachora</taxon>
    </lineage>
</organism>
<dbReference type="SUPFAM" id="SSF48264">
    <property type="entry name" value="Cytochrome P450"/>
    <property type="match status" value="1"/>
</dbReference>
<dbReference type="PROSITE" id="PS50056">
    <property type="entry name" value="TYR_PHOSPHATASE_2"/>
    <property type="match status" value="1"/>
</dbReference>
<evidence type="ECO:0000256" key="5">
    <source>
        <dbReference type="ARBA" id="ARBA00023004"/>
    </source>
</evidence>
<dbReference type="InterPro" id="IPR057023">
    <property type="entry name" value="PTP-SAK"/>
</dbReference>
<feature type="compositionally biased region" description="Basic and acidic residues" evidence="7">
    <location>
        <begin position="395"/>
        <end position="411"/>
    </location>
</feature>
<dbReference type="InterPro" id="IPR036396">
    <property type="entry name" value="Cyt_P450_sf"/>
</dbReference>
<keyword evidence="8" id="KW-1133">Transmembrane helix</keyword>
<dbReference type="SUPFAM" id="SSF52799">
    <property type="entry name" value="(Phosphotyrosine protein) phosphatases II"/>
    <property type="match status" value="1"/>
</dbReference>
<feature type="compositionally biased region" description="Polar residues" evidence="7">
    <location>
        <begin position="593"/>
        <end position="608"/>
    </location>
</feature>
<protein>
    <submittedName>
        <fullName evidence="11">Uncharacterized protein</fullName>
    </submittedName>
</protein>
<dbReference type="InterPro" id="IPR016130">
    <property type="entry name" value="Tyr_Pase_AS"/>
</dbReference>
<evidence type="ECO:0000313" key="12">
    <source>
        <dbReference type="Proteomes" id="UP001217918"/>
    </source>
</evidence>
<evidence type="ECO:0000256" key="4">
    <source>
        <dbReference type="ARBA" id="ARBA00022801"/>
    </source>
</evidence>
<gene>
    <name evidence="11" type="ORF">P8C59_005044</name>
</gene>
<dbReference type="InterPro" id="IPR002401">
    <property type="entry name" value="Cyt_P450_E_grp-I"/>
</dbReference>
<comment type="caution">
    <text evidence="11">The sequence shown here is derived from an EMBL/GenBank/DDBJ whole genome shotgun (WGS) entry which is preliminary data.</text>
</comment>
<feature type="region of interest" description="Disordered" evidence="7">
    <location>
        <begin position="590"/>
        <end position="697"/>
    </location>
</feature>
<dbReference type="InterPro" id="IPR000387">
    <property type="entry name" value="Tyr_Pase_dom"/>
</dbReference>
<dbReference type="Gene3D" id="3.90.190.10">
    <property type="entry name" value="Protein tyrosine phosphatase superfamily"/>
    <property type="match status" value="1"/>
</dbReference>
<dbReference type="GO" id="GO:0016705">
    <property type="term" value="F:oxidoreductase activity, acting on paired donors, with incorporation or reduction of molecular oxygen"/>
    <property type="evidence" value="ECO:0007669"/>
    <property type="project" value="InterPro"/>
</dbReference>
<dbReference type="PANTHER" id="PTHR24305">
    <property type="entry name" value="CYTOCHROME P450"/>
    <property type="match status" value="1"/>
</dbReference>
<dbReference type="GO" id="GO:0020037">
    <property type="term" value="F:heme binding"/>
    <property type="evidence" value="ECO:0007669"/>
    <property type="project" value="InterPro"/>
</dbReference>
<evidence type="ECO:0000313" key="11">
    <source>
        <dbReference type="EMBL" id="KAK2070559.1"/>
    </source>
</evidence>
<comment type="cofactor">
    <cofactor evidence="6">
        <name>heme</name>
        <dbReference type="ChEBI" id="CHEBI:30413"/>
    </cofactor>
</comment>
<feature type="region of interest" description="Disordered" evidence="7">
    <location>
        <begin position="395"/>
        <end position="419"/>
    </location>
</feature>
<dbReference type="InterPro" id="IPR029023">
    <property type="entry name" value="Tensin_phosphatase"/>
</dbReference>
<dbReference type="Pfam" id="PF22784">
    <property type="entry name" value="PTP-SAK"/>
    <property type="match status" value="1"/>
</dbReference>
<keyword evidence="8" id="KW-0472">Membrane</keyword>
<evidence type="ECO:0000256" key="6">
    <source>
        <dbReference type="PIRSR" id="PIRSR602401-1"/>
    </source>
</evidence>
<dbReference type="PROSITE" id="PS00383">
    <property type="entry name" value="TYR_PHOSPHATASE_1"/>
    <property type="match status" value="1"/>
</dbReference>
<dbReference type="GO" id="GO:0005506">
    <property type="term" value="F:iron ion binding"/>
    <property type="evidence" value="ECO:0007669"/>
    <property type="project" value="InterPro"/>
</dbReference>
<feature type="transmembrane region" description="Helical" evidence="8">
    <location>
        <begin position="56"/>
        <end position="77"/>
    </location>
</feature>
<feature type="transmembrane region" description="Helical" evidence="8">
    <location>
        <begin position="21"/>
        <end position="41"/>
    </location>
</feature>
<keyword evidence="4" id="KW-0378">Hydrolase</keyword>
<dbReference type="PROSITE" id="PS51181">
    <property type="entry name" value="PPASE_TENSIN"/>
    <property type="match status" value="1"/>
</dbReference>
<keyword evidence="2 6" id="KW-0349">Heme</keyword>
<dbReference type="EMBL" id="JAQQPM010000004">
    <property type="protein sequence ID" value="KAK2070559.1"/>
    <property type="molecule type" value="Genomic_DNA"/>
</dbReference>
<dbReference type="Gene3D" id="1.10.630.10">
    <property type="entry name" value="Cytochrome P450"/>
    <property type="match status" value="1"/>
</dbReference>
<keyword evidence="8" id="KW-0812">Transmembrane</keyword>
<dbReference type="GO" id="GO:0016791">
    <property type="term" value="F:phosphatase activity"/>
    <property type="evidence" value="ECO:0007669"/>
    <property type="project" value="UniProtKB-ARBA"/>
</dbReference>
<reference evidence="11" key="1">
    <citation type="journal article" date="2023" name="Mol. Plant Microbe Interact.">
        <title>Elucidating the Obligate Nature and Biological Capacity of an Invasive Fungal Corn Pathogen.</title>
        <authorList>
            <person name="MacCready J.S."/>
            <person name="Roggenkamp E.M."/>
            <person name="Gdanetz K."/>
            <person name="Chilvers M.I."/>
        </authorList>
    </citation>
    <scope>NUCLEOTIDE SEQUENCE</scope>
    <source>
        <strain evidence="11">PM02</strain>
    </source>
</reference>
<feature type="compositionally biased region" description="Polar residues" evidence="7">
    <location>
        <begin position="634"/>
        <end position="673"/>
    </location>
</feature>
<keyword evidence="5 6" id="KW-0408">Iron</keyword>
<keyword evidence="12" id="KW-1185">Reference proteome</keyword>
<dbReference type="FunFam" id="1.10.630.10:FF:000051">
    <property type="entry name" value="Cytochrome P450 monooxygenase (Fum15)"/>
    <property type="match status" value="1"/>
</dbReference>
<evidence type="ECO:0000256" key="8">
    <source>
        <dbReference type="SAM" id="Phobius"/>
    </source>
</evidence>
<dbReference type="Pfam" id="PF00067">
    <property type="entry name" value="p450"/>
    <property type="match status" value="1"/>
</dbReference>
<evidence type="ECO:0000256" key="1">
    <source>
        <dbReference type="ARBA" id="ARBA00010617"/>
    </source>
</evidence>
<feature type="domain" description="Phosphatase tensin-type" evidence="10">
    <location>
        <begin position="286"/>
        <end position="494"/>
    </location>
</feature>
<evidence type="ECO:0000259" key="10">
    <source>
        <dbReference type="PROSITE" id="PS51181"/>
    </source>
</evidence>
<dbReference type="Proteomes" id="UP001217918">
    <property type="component" value="Unassembled WGS sequence"/>
</dbReference>
<dbReference type="Pfam" id="PF03661">
    <property type="entry name" value="TMEM33_Pom33"/>
    <property type="match status" value="1"/>
</dbReference>
<sequence length="1484" mass="164731">MAPPPSPDLPIMSRMAKLAQTLQFAWFLGHLTLIATVSRYLVSYVTMNYYTRMARYSYRVAFLSAAATYGIVVYKTWRARQKTNAKQPSPIQYIADENVQYLVMALVWLYMPQYPIAMLPYTIYSIFHVATYTRTNLIPTLVAPTKLKTGADVTSPSGKAQYQQHPAADTIGAFVKRYYDTSMSMVATLEIVLWFRVLFSAVFFQQRSWILLVIYTAFLRSRLAQSGHVQNSVQNMSAYVDNLVGNQGTPPVARQFWEATKNGARQAHAATDVSKQCQKIVARGSRRAENTGAGLDLCYVTPNIIATSGPSQTYPQRAYRNPLDRLVAFLDAKHGDSWAIWEFRAEGTGYPDEAVYGRIRHYPWPDHHPPPFGLLPLIMASMRRWLDGGEDLHHAAKRDTPASDKEQDQDKGTALASESKVKKEDRVVVVHCKAGKGRSGSMACSYLVSHCGWKPEDALARFTERRMRPNFGAGVSIPSQLRWLSYVDRWTRGDKKYEDRAIEITEIHVWGLRHNVKLSVEGFVDEGKKIRTYHTFSEEESIVMEGDAPGGGGVMDLVSDMAGYRVEAAAMGEYVNHDVAYADIVNGSEHGPASTSNTSRDASPTSRVATRDASEKLRKVRNSLMRKVSLKRGGSSQSMDNLASRSQNKSSTISNPAGHQDSSTPSLGNNTLTDPPWGPPPSKGPKSSPTLAGTSEPGGRAVIFRAKEAINIPHADANIAVERRNRAPASLGLTMVTSVAHVWFNAFFEGRGPEQGGKADGSGVFEIDWEKMDGIKGSSQKGTRACDRLSVVWRFADRGTEEPPSSVEPAEPAVTCSPTGKDSPVPQMRPADWKGGNNEDPGLEKQLGLRFEDPNSAGVCKASSITSAEAESGFFRQLLYSVLGDAHVTWKRCFKSVVHNAMLTRELPADGGSVKCTLYTNIMASTTRFHGVTLIAALEVFVIVRVLPGHYNFGDASLGRTACSVFAVNYLLLVLYLRVIHPRFFSPLRKFPKPKNVLWRTIYSRFTGREAPGDLVLMLDREVPNNGILALGRGRLLLTRPGPVADVLVHHPYDFVKPSQIRNFLRRILGDGLIIVEGDQHRFLRKNTMPAFRFRHIKDLYPMMWRKSLSLISALERHLAGQLAARHGGLDGDEIRTVEGAKVEISGWASKITLDIIGIAGLGREFNTLQNSDDELAQHYAALLEPSREKVIYFLMMTWVSSRLTQMLPWKMNATFAHRTASLKNICNTLVREKREAVLKKGDEHFDILSLLIKSDNFSDSELSDQLLTYLAAGHETTSSGFTWACYLLAAHPRMQARLRAEVRGALSPGADSQDDVDLAATMERLPYLNAIINETLRLYPTVPITVRVALHDTDVTGHFIPAGTEMVISPWLMNRSPVLWGDDAAVFRPERWIDVDGATGQCRTNNTGGASSNYDYMTFLHGPRSCIGQNFAKAELRCLVASFVRTFEWTLDMDEKDIVPGGAITIKPGKGLHVKLRMAPEQD</sequence>
<feature type="binding site" description="axial binding residue" evidence="6">
    <location>
        <position position="1427"/>
    </location>
    <ligand>
        <name>heme</name>
        <dbReference type="ChEBI" id="CHEBI:30413"/>
    </ligand>
    <ligandPart>
        <name>Fe</name>
        <dbReference type="ChEBI" id="CHEBI:18248"/>
    </ligandPart>
</feature>
<dbReference type="GO" id="GO:0004497">
    <property type="term" value="F:monooxygenase activity"/>
    <property type="evidence" value="ECO:0007669"/>
    <property type="project" value="InterPro"/>
</dbReference>
<dbReference type="PANTHER" id="PTHR24305:SF166">
    <property type="entry name" value="CYTOCHROME P450 12A4, MITOCHONDRIAL-RELATED"/>
    <property type="match status" value="1"/>
</dbReference>
<feature type="region of interest" description="Disordered" evidence="7">
    <location>
        <begin position="799"/>
        <end position="845"/>
    </location>
</feature>
<feature type="transmembrane region" description="Helical" evidence="8">
    <location>
        <begin position="98"/>
        <end position="117"/>
    </location>
</feature>
<dbReference type="GO" id="GO:0016020">
    <property type="term" value="C:membrane"/>
    <property type="evidence" value="ECO:0007669"/>
    <property type="project" value="InterPro"/>
</dbReference>
<dbReference type="InterPro" id="IPR050121">
    <property type="entry name" value="Cytochrome_P450_monoxygenase"/>
</dbReference>
<dbReference type="InterPro" id="IPR005344">
    <property type="entry name" value="TMEM33/Pom33"/>
</dbReference>
<dbReference type="PRINTS" id="PR00463">
    <property type="entry name" value="EP450I"/>
</dbReference>
<proteinExistence type="inferred from homology"/>
<dbReference type="CDD" id="cd14497">
    <property type="entry name" value="PTP_PTEN-like"/>
    <property type="match status" value="1"/>
</dbReference>
<keyword evidence="3 6" id="KW-0479">Metal-binding</keyword>
<evidence type="ECO:0000256" key="3">
    <source>
        <dbReference type="ARBA" id="ARBA00022723"/>
    </source>
</evidence>
<dbReference type="InterPro" id="IPR029021">
    <property type="entry name" value="Prot-tyrosine_phosphatase-like"/>
</dbReference>
<evidence type="ECO:0000256" key="7">
    <source>
        <dbReference type="SAM" id="MobiDB-lite"/>
    </source>
</evidence>
<feature type="transmembrane region" description="Helical" evidence="8">
    <location>
        <begin position="193"/>
        <end position="218"/>
    </location>
</feature>
<feature type="compositionally biased region" description="Low complexity" evidence="7">
    <location>
        <begin position="802"/>
        <end position="814"/>
    </location>
</feature>
<evidence type="ECO:0000259" key="9">
    <source>
        <dbReference type="PROSITE" id="PS50056"/>
    </source>
</evidence>
<dbReference type="CDD" id="cd11069">
    <property type="entry name" value="CYP_FUM15-like"/>
    <property type="match status" value="1"/>
</dbReference>
<name>A0AAD9MB22_9PEZI</name>
<accession>A0AAD9MB22</accession>
<feature type="domain" description="Tyrosine specific protein phosphatases" evidence="9">
    <location>
        <begin position="428"/>
        <end position="466"/>
    </location>
</feature>
<dbReference type="PRINTS" id="PR00385">
    <property type="entry name" value="P450"/>
</dbReference>
<dbReference type="InterPro" id="IPR001128">
    <property type="entry name" value="Cyt_P450"/>
</dbReference>